<dbReference type="PROSITE" id="PS50943">
    <property type="entry name" value="HTH_CROC1"/>
    <property type="match status" value="1"/>
</dbReference>
<evidence type="ECO:0000313" key="3">
    <source>
        <dbReference type="EMBL" id="QES25562.1"/>
    </source>
</evidence>
<reference evidence="3 4" key="1">
    <citation type="submission" date="2018-05" db="EMBL/GenBank/DDBJ databases">
        <title>Streptomyces venezuelae.</title>
        <authorList>
            <person name="Kim W."/>
            <person name="Lee N."/>
            <person name="Cho B.-K."/>
        </authorList>
    </citation>
    <scope>NUCLEOTIDE SEQUENCE [LARGE SCALE GENOMIC DNA]</scope>
    <source>
        <strain evidence="3 4">ATCC 14583</strain>
    </source>
</reference>
<organism evidence="3 4">
    <name type="scientific">Streptomyces venezuelae</name>
    <dbReference type="NCBI Taxonomy" id="54571"/>
    <lineage>
        <taxon>Bacteria</taxon>
        <taxon>Bacillati</taxon>
        <taxon>Actinomycetota</taxon>
        <taxon>Actinomycetes</taxon>
        <taxon>Kitasatosporales</taxon>
        <taxon>Streptomycetaceae</taxon>
        <taxon>Streptomyces</taxon>
    </lineage>
</organism>
<accession>A0A5P2B4S3</accession>
<protein>
    <recommendedName>
        <fullName evidence="2">HTH cro/C1-type domain-containing protein</fullName>
    </recommendedName>
</protein>
<dbReference type="GO" id="GO:0003677">
    <property type="term" value="F:DNA binding"/>
    <property type="evidence" value="ECO:0007669"/>
    <property type="project" value="InterPro"/>
</dbReference>
<evidence type="ECO:0000313" key="4">
    <source>
        <dbReference type="Proteomes" id="UP000323046"/>
    </source>
</evidence>
<dbReference type="Proteomes" id="UP000323046">
    <property type="component" value="Chromosome"/>
</dbReference>
<dbReference type="AlphaFoldDB" id="A0A5P2B4S3"/>
<dbReference type="InterPro" id="IPR010982">
    <property type="entry name" value="Lambda_DNA-bd_dom_sf"/>
</dbReference>
<sequence length="349" mass="38375">MYCTTTCRAAAHRKAPPDDAATDASHHELIVEIAETLRVQADSLIASVHERQGSSELLRHRVELARQLEDLEAAVIRRARVAGESWQTLAAPLRISNETLRKKWSAQALERRLERRVSSSAEPSARPPDGPVFLPRQRGTMVGQVPRTRADDTTPPTPTPSPLTGDAAAPRTARQLLCAALSQLQRHQGGSLRELADHAGITPSYVSRVLSGERRPSWPVTRAIVESCGEEPAVLYPLWRLAHGQPVDVRVVTSEQAALEFHRFIRSLHLAADRPDPSLLVQPGNHELGVTEVDQVLTQVYVPDWPTTVRLVSALRGRPTDVRPLWHAARTLPPKSPGDRCSLQAASFG</sequence>
<feature type="domain" description="HTH cro/C1-type" evidence="2">
    <location>
        <begin position="181"/>
        <end position="235"/>
    </location>
</feature>
<dbReference type="EMBL" id="CP029193">
    <property type="protein sequence ID" value="QES25562.1"/>
    <property type="molecule type" value="Genomic_DNA"/>
</dbReference>
<keyword evidence="4" id="KW-1185">Reference proteome</keyword>
<dbReference type="CDD" id="cd00093">
    <property type="entry name" value="HTH_XRE"/>
    <property type="match status" value="1"/>
</dbReference>
<name>A0A5P2B4S3_STRVZ</name>
<dbReference type="SUPFAM" id="SSF47413">
    <property type="entry name" value="lambda repressor-like DNA-binding domains"/>
    <property type="match status" value="1"/>
</dbReference>
<evidence type="ECO:0000256" key="1">
    <source>
        <dbReference type="SAM" id="MobiDB-lite"/>
    </source>
</evidence>
<dbReference type="Pfam" id="PF13560">
    <property type="entry name" value="HTH_31"/>
    <property type="match status" value="1"/>
</dbReference>
<dbReference type="Gene3D" id="1.10.260.40">
    <property type="entry name" value="lambda repressor-like DNA-binding domains"/>
    <property type="match status" value="1"/>
</dbReference>
<proteinExistence type="predicted"/>
<feature type="region of interest" description="Disordered" evidence="1">
    <location>
        <begin position="113"/>
        <end position="169"/>
    </location>
</feature>
<dbReference type="InterPro" id="IPR001387">
    <property type="entry name" value="Cro/C1-type_HTH"/>
</dbReference>
<evidence type="ECO:0000259" key="2">
    <source>
        <dbReference type="PROSITE" id="PS50943"/>
    </source>
</evidence>
<dbReference type="SMART" id="SM00530">
    <property type="entry name" value="HTH_XRE"/>
    <property type="match status" value="1"/>
</dbReference>
<gene>
    <name evidence="3" type="ORF">DEJ47_03005</name>
</gene>